<dbReference type="Pfam" id="PF00686">
    <property type="entry name" value="CBM_20"/>
    <property type="match status" value="1"/>
</dbReference>
<feature type="region of interest" description="Disordered" evidence="4">
    <location>
        <begin position="103"/>
        <end position="137"/>
    </location>
</feature>
<evidence type="ECO:0000256" key="1">
    <source>
        <dbReference type="ARBA" id="ARBA00022801"/>
    </source>
</evidence>
<dbReference type="AlphaFoldDB" id="A0AAV8V3E3"/>
<keyword evidence="3" id="KW-0326">Glycosidase</keyword>
<dbReference type="GO" id="GO:0005975">
    <property type="term" value="P:carbohydrate metabolic process"/>
    <property type="evidence" value="ECO:0007669"/>
    <property type="project" value="InterPro"/>
</dbReference>
<accession>A0AAV8V3E3</accession>
<dbReference type="InterPro" id="IPR045857">
    <property type="entry name" value="O16G_dom_2"/>
</dbReference>
<dbReference type="PANTHER" id="PTHR10357:SF210">
    <property type="entry name" value="MALTODEXTRIN GLUCOSIDASE"/>
    <property type="match status" value="1"/>
</dbReference>
<proteinExistence type="predicted"/>
<dbReference type="EMBL" id="JAMWBK010000001">
    <property type="protein sequence ID" value="KAJ8908476.1"/>
    <property type="molecule type" value="Genomic_DNA"/>
</dbReference>
<evidence type="ECO:0000313" key="6">
    <source>
        <dbReference type="EMBL" id="KAJ8908476.1"/>
    </source>
</evidence>
<sequence length="610" mass="70740">MSVVQFRVRVRNVLPDETVFVSGSNRTLGFWKPSRAKALERTGNDFWQTKVTFEKDENVYQMEYKYVVIQGRAEMETWLPGGNLKIRPPGIITATSDDWVLEEKREQRSNQRKPYEVQHTHNRHDHHHAPEKPDGNLLKMGESDTYGGVPCWYKDSIFYLIYCLGTPGHGGGGFFGDCPDVNDQTSGNANRLLKLRHWYDYLVDLGINAVYFTPIFDSGTHGYDTYDYFRIDRRLGDMNDFKTILAELHERNIRVVLDGVFNHTGRGHFAFSDILSRGREWRQSPYKDWYFLRDGKSSYGDKFDYEAWSGYQVLPKLNVYHPEVRNHIFDVARFWLELGIDGWRLDCAADISPEFWNDFRRVCRETRPGAVLIGEIIHGDYNSWVDDYHRLHSATNYQLYKPLWSCLKDRNFFELRHNIERDEHLYGEKVLMNFIGNHDVDRVLSILHDDRQLAMLATVLLFTMKGTPCLYYGDECFMGGQKQHGGDASLRQPMPYPGDHSWDRTLFEVTKHLTHLRKNFPAVRYGGITIVWNNETSIVYHRKMDDQAVAVVMNCGDSPATAEVGIENAHEYQWHPHIGVDGNGPWSRPMHVTVGPKSSRIFCGSTIKGN</sequence>
<dbReference type="Gene3D" id="2.60.40.1180">
    <property type="entry name" value="Golgi alpha-mannosidase II"/>
    <property type="match status" value="1"/>
</dbReference>
<dbReference type="PROSITE" id="PS51166">
    <property type="entry name" value="CBM20"/>
    <property type="match status" value="1"/>
</dbReference>
<dbReference type="SMART" id="SM00642">
    <property type="entry name" value="Aamy"/>
    <property type="match status" value="1"/>
</dbReference>
<evidence type="ECO:0000256" key="2">
    <source>
        <dbReference type="ARBA" id="ARBA00022837"/>
    </source>
</evidence>
<dbReference type="Proteomes" id="UP001157974">
    <property type="component" value="Unassembled WGS sequence"/>
</dbReference>
<dbReference type="Gene3D" id="2.60.40.10">
    <property type="entry name" value="Immunoglobulins"/>
    <property type="match status" value="1"/>
</dbReference>
<keyword evidence="2" id="KW-0106">Calcium</keyword>
<dbReference type="InterPro" id="IPR002044">
    <property type="entry name" value="CBM20"/>
</dbReference>
<dbReference type="InterPro" id="IPR006047">
    <property type="entry name" value="GH13_cat_dom"/>
</dbReference>
<dbReference type="Gene3D" id="3.20.20.80">
    <property type="entry name" value="Glycosidases"/>
    <property type="match status" value="2"/>
</dbReference>
<name>A0AAV8V3E3_9RHOD</name>
<dbReference type="SUPFAM" id="SSF51445">
    <property type="entry name" value="(Trans)glycosidases"/>
    <property type="match status" value="1"/>
</dbReference>
<dbReference type="SUPFAM" id="SSF51011">
    <property type="entry name" value="Glycosyl hydrolase domain"/>
    <property type="match status" value="1"/>
</dbReference>
<dbReference type="InterPro" id="IPR013784">
    <property type="entry name" value="Carb-bd-like_fold"/>
</dbReference>
<dbReference type="SMART" id="SM01065">
    <property type="entry name" value="CBM_2"/>
    <property type="match status" value="1"/>
</dbReference>
<dbReference type="InterPro" id="IPR013780">
    <property type="entry name" value="Glyco_hydro_b"/>
</dbReference>
<keyword evidence="7" id="KW-1185">Reference proteome</keyword>
<dbReference type="InterPro" id="IPR017853">
    <property type="entry name" value="GH"/>
</dbReference>
<evidence type="ECO:0000259" key="5">
    <source>
        <dbReference type="PROSITE" id="PS51166"/>
    </source>
</evidence>
<dbReference type="InterPro" id="IPR013783">
    <property type="entry name" value="Ig-like_fold"/>
</dbReference>
<feature type="compositionally biased region" description="Basic and acidic residues" evidence="4">
    <location>
        <begin position="103"/>
        <end position="119"/>
    </location>
</feature>
<keyword evidence="1" id="KW-0378">Hydrolase</keyword>
<dbReference type="SUPFAM" id="SSF49452">
    <property type="entry name" value="Starch-binding domain-like"/>
    <property type="match status" value="1"/>
</dbReference>
<dbReference type="Pfam" id="PF00128">
    <property type="entry name" value="Alpha-amylase"/>
    <property type="match status" value="1"/>
</dbReference>
<dbReference type="Gene3D" id="3.90.400.10">
    <property type="entry name" value="Oligo-1,6-glucosidase, Domain 2"/>
    <property type="match status" value="1"/>
</dbReference>
<dbReference type="PANTHER" id="PTHR10357">
    <property type="entry name" value="ALPHA-AMYLASE FAMILY MEMBER"/>
    <property type="match status" value="1"/>
</dbReference>
<evidence type="ECO:0000256" key="4">
    <source>
        <dbReference type="SAM" id="MobiDB-lite"/>
    </source>
</evidence>
<gene>
    <name evidence="6" type="ORF">NDN08_005185</name>
</gene>
<reference evidence="6 7" key="1">
    <citation type="journal article" date="2023" name="Nat. Commun.">
        <title>Origin of minicircular mitochondrial genomes in red algae.</title>
        <authorList>
            <person name="Lee Y."/>
            <person name="Cho C.H."/>
            <person name="Lee Y.M."/>
            <person name="Park S.I."/>
            <person name="Yang J.H."/>
            <person name="West J.A."/>
            <person name="Bhattacharya D."/>
            <person name="Yoon H.S."/>
        </authorList>
    </citation>
    <scope>NUCLEOTIDE SEQUENCE [LARGE SCALE GENOMIC DNA]</scope>
    <source>
        <strain evidence="6 7">CCMP1338</strain>
        <tissue evidence="6">Whole cell</tissue>
    </source>
</reference>
<protein>
    <recommendedName>
        <fullName evidence="5">CBM20 domain-containing protein</fullName>
    </recommendedName>
</protein>
<dbReference type="GO" id="GO:2001070">
    <property type="term" value="F:starch binding"/>
    <property type="evidence" value="ECO:0007669"/>
    <property type="project" value="InterPro"/>
</dbReference>
<dbReference type="GO" id="GO:0016798">
    <property type="term" value="F:hydrolase activity, acting on glycosyl bonds"/>
    <property type="evidence" value="ECO:0007669"/>
    <property type="project" value="UniProtKB-KW"/>
</dbReference>
<feature type="domain" description="CBM20" evidence="5">
    <location>
        <begin position="1"/>
        <end position="106"/>
    </location>
</feature>
<comment type="caution">
    <text evidence="6">The sequence shown here is derived from an EMBL/GenBank/DDBJ whole genome shotgun (WGS) entry which is preliminary data.</text>
</comment>
<organism evidence="6 7">
    <name type="scientific">Rhodosorus marinus</name>
    <dbReference type="NCBI Taxonomy" id="101924"/>
    <lineage>
        <taxon>Eukaryota</taxon>
        <taxon>Rhodophyta</taxon>
        <taxon>Stylonematophyceae</taxon>
        <taxon>Stylonematales</taxon>
        <taxon>Stylonemataceae</taxon>
        <taxon>Rhodosorus</taxon>
    </lineage>
</organism>
<evidence type="ECO:0000256" key="3">
    <source>
        <dbReference type="ARBA" id="ARBA00023295"/>
    </source>
</evidence>
<evidence type="ECO:0000313" key="7">
    <source>
        <dbReference type="Proteomes" id="UP001157974"/>
    </source>
</evidence>